<evidence type="ECO:0000313" key="2">
    <source>
        <dbReference type="Proteomes" id="UP001589595"/>
    </source>
</evidence>
<keyword evidence="2" id="KW-1185">Reference proteome</keyword>
<protein>
    <submittedName>
        <fullName evidence="1">Uncharacterized protein</fullName>
    </submittedName>
</protein>
<evidence type="ECO:0000313" key="1">
    <source>
        <dbReference type="EMBL" id="MFB9826016.1"/>
    </source>
</evidence>
<dbReference type="Proteomes" id="UP001589595">
    <property type="component" value="Unassembled WGS sequence"/>
</dbReference>
<sequence>MTVYESGSTELLESNWAVRVNEETHNLWAFEPSLDCLAFACEERVSGSKPGSLSDGAFERCTLGVGATCVGVDLPRHLPRWPHELWARMRVVGRSLSSLLSTVR</sequence>
<dbReference type="EMBL" id="JBHMAJ010000011">
    <property type="protein sequence ID" value="MFB9826016.1"/>
    <property type="molecule type" value="Genomic_DNA"/>
</dbReference>
<dbReference type="AlphaFoldDB" id="A0ABD5MVK9"/>
<name>A0ABD5MVK9_9EURY</name>
<gene>
    <name evidence="1" type="ORF">ACFFOL_17750</name>
</gene>
<dbReference type="RefSeq" id="WP_222923840.1">
    <property type="nucleotide sequence ID" value="NZ_CP082288.1"/>
</dbReference>
<comment type="caution">
    <text evidence="1">The sequence shown here is derived from an EMBL/GenBank/DDBJ whole genome shotgun (WGS) entry which is preliminary data.</text>
</comment>
<proteinExistence type="predicted"/>
<organism evidence="1 2">
    <name type="scientific">Halobaculum roseum</name>
    <dbReference type="NCBI Taxonomy" id="2175149"/>
    <lineage>
        <taxon>Archaea</taxon>
        <taxon>Methanobacteriati</taxon>
        <taxon>Methanobacteriota</taxon>
        <taxon>Stenosarchaea group</taxon>
        <taxon>Halobacteria</taxon>
        <taxon>Halobacteriales</taxon>
        <taxon>Haloferacaceae</taxon>
        <taxon>Halobaculum</taxon>
    </lineage>
</organism>
<reference evidence="1" key="1">
    <citation type="submission" date="2024-09" db="EMBL/GenBank/DDBJ databases">
        <authorList>
            <person name="Sun Q."/>
        </authorList>
    </citation>
    <scope>NUCLEOTIDE SEQUENCE [LARGE SCALE GENOMIC DNA]</scope>
    <source>
        <strain evidence="1">JCM 31273</strain>
    </source>
</reference>
<accession>A0ABD5MVK9</accession>
<dbReference type="GeneID" id="67212549"/>